<dbReference type="InterPro" id="IPR050059">
    <property type="entry name" value="ATP_synthase_B_chain"/>
</dbReference>
<keyword evidence="7 13" id="KW-0406">Ion transport</keyword>
<evidence type="ECO:0000256" key="3">
    <source>
        <dbReference type="ARBA" id="ARBA00022547"/>
    </source>
</evidence>
<reference evidence="18 19" key="1">
    <citation type="submission" date="2018-06" db="EMBL/GenBank/DDBJ databases">
        <authorList>
            <consortium name="Pathogen Informatics"/>
            <person name="Doyle S."/>
        </authorList>
    </citation>
    <scope>NUCLEOTIDE SEQUENCE [LARGE SCALE GENOMIC DNA]</scope>
    <source>
        <strain evidence="18 19">NCTC13291</strain>
    </source>
</reference>
<evidence type="ECO:0000313" key="18">
    <source>
        <dbReference type="EMBL" id="SUE38100.1"/>
    </source>
</evidence>
<dbReference type="Proteomes" id="UP000254919">
    <property type="component" value="Unassembled WGS sequence"/>
</dbReference>
<evidence type="ECO:0000256" key="1">
    <source>
        <dbReference type="ARBA" id="ARBA00005513"/>
    </source>
</evidence>
<dbReference type="GO" id="GO:0046961">
    <property type="term" value="F:proton-transporting ATPase activity, rotational mechanism"/>
    <property type="evidence" value="ECO:0007669"/>
    <property type="project" value="TreeGrafter"/>
</dbReference>
<protein>
    <recommendedName>
        <fullName evidence="13">ATP synthase subunit b</fullName>
    </recommendedName>
    <alternativeName>
        <fullName evidence="13">ATP synthase F(0) sector subunit b</fullName>
    </alternativeName>
    <alternativeName>
        <fullName evidence="13">ATPase subunit I</fullName>
    </alternativeName>
    <alternativeName>
        <fullName evidence="13">F-type ATPase subunit b</fullName>
        <shortName evidence="13">F-ATPase subunit b</shortName>
    </alternativeName>
</protein>
<evidence type="ECO:0000256" key="12">
    <source>
        <dbReference type="ARBA" id="ARBA00037847"/>
    </source>
</evidence>
<evidence type="ECO:0000256" key="2">
    <source>
        <dbReference type="ARBA" id="ARBA00022448"/>
    </source>
</evidence>
<keyword evidence="17" id="KW-0732">Signal</keyword>
<keyword evidence="6 13" id="KW-1133">Transmembrane helix</keyword>
<evidence type="ECO:0000256" key="6">
    <source>
        <dbReference type="ARBA" id="ARBA00022989"/>
    </source>
</evidence>
<comment type="function">
    <text evidence="10 13">F(1)F(0) ATP synthase produces ATP from ADP in the presence of a proton or sodium gradient. F-type ATPases consist of two structural domains, F(1) containing the extramembraneous catalytic core and F(0) containing the membrane proton channel, linked together by a central stalk and a peripheral stalk. During catalysis, ATP synthesis in the catalytic domain of F(1) is coupled via a rotary mechanism of the central stalk subunits to proton translocation.</text>
</comment>
<keyword evidence="5 13" id="KW-0375">Hydrogen ion transport</keyword>
<organism evidence="18 19">
    <name type="scientific">Roseomonas mucosa</name>
    <dbReference type="NCBI Taxonomy" id="207340"/>
    <lineage>
        <taxon>Bacteria</taxon>
        <taxon>Pseudomonadati</taxon>
        <taxon>Pseudomonadota</taxon>
        <taxon>Alphaproteobacteria</taxon>
        <taxon>Acetobacterales</taxon>
        <taxon>Roseomonadaceae</taxon>
        <taxon>Roseomonas</taxon>
    </lineage>
</organism>
<gene>
    <name evidence="18" type="primary">atpG_1</name>
    <name evidence="13" type="synonym">atpF</name>
    <name evidence="18" type="ORF">NCTC13291_00503</name>
</gene>
<keyword evidence="9 13" id="KW-0066">ATP synthesis</keyword>
<dbReference type="AlphaFoldDB" id="A0A379MVR6"/>
<feature type="signal peptide" evidence="17">
    <location>
        <begin position="1"/>
        <end position="22"/>
    </location>
</feature>
<dbReference type="GO" id="GO:0012505">
    <property type="term" value="C:endomembrane system"/>
    <property type="evidence" value="ECO:0007669"/>
    <property type="project" value="UniProtKB-SubCell"/>
</dbReference>
<comment type="similarity">
    <text evidence="1 13 14">Belongs to the ATPase B chain family.</text>
</comment>
<feature type="coiled-coil region" evidence="15">
    <location>
        <begin position="179"/>
        <end position="213"/>
    </location>
</feature>
<evidence type="ECO:0000256" key="17">
    <source>
        <dbReference type="SAM" id="SignalP"/>
    </source>
</evidence>
<keyword evidence="15" id="KW-0175">Coiled coil</keyword>
<keyword evidence="4 13" id="KW-0812">Transmembrane</keyword>
<dbReference type="PANTHER" id="PTHR33445">
    <property type="entry name" value="ATP SYNTHASE SUBUNIT B', CHLOROPLASTIC"/>
    <property type="match status" value="1"/>
</dbReference>
<evidence type="ECO:0000256" key="14">
    <source>
        <dbReference type="RuleBase" id="RU003848"/>
    </source>
</evidence>
<evidence type="ECO:0000313" key="19">
    <source>
        <dbReference type="Proteomes" id="UP000254919"/>
    </source>
</evidence>
<keyword evidence="8 13" id="KW-0472">Membrane</keyword>
<evidence type="ECO:0000256" key="15">
    <source>
        <dbReference type="SAM" id="Coils"/>
    </source>
</evidence>
<dbReference type="GO" id="GO:0046933">
    <property type="term" value="F:proton-transporting ATP synthase activity, rotational mechanism"/>
    <property type="evidence" value="ECO:0007669"/>
    <property type="project" value="UniProtKB-UniRule"/>
</dbReference>
<feature type="compositionally biased region" description="Low complexity" evidence="16">
    <location>
        <begin position="27"/>
        <end position="36"/>
    </location>
</feature>
<evidence type="ECO:0000256" key="8">
    <source>
        <dbReference type="ARBA" id="ARBA00023136"/>
    </source>
</evidence>
<dbReference type="GeneID" id="99635526"/>
<keyword evidence="2 13" id="KW-0813">Transport</keyword>
<evidence type="ECO:0000256" key="5">
    <source>
        <dbReference type="ARBA" id="ARBA00022781"/>
    </source>
</evidence>
<evidence type="ECO:0000256" key="10">
    <source>
        <dbReference type="ARBA" id="ARBA00025198"/>
    </source>
</evidence>
<sequence>MIRRKTTALAAALVLLPVLAVAQVPSAPAAPHSTPSGTVALPSQLPQTTGAPLSDSDRAHAIGSAQDRADYHDAKAQAEGKGGMPQLDFGNPLTTAQVVWLFVIFGLFVLVCYQWLLPPVGEVLASRRQRIGADLEAARAAKAEADEANAAHLAATKQARAQAQDSISAAVAAANAEAASRAEALNARLQEQIASAEARINQARDAAMGALREVATDAATALVETLSGIKDQAAVAQAVDRQIAARGQA</sequence>
<keyword evidence="3 13" id="KW-0138">CF(0)</keyword>
<evidence type="ECO:0000256" key="13">
    <source>
        <dbReference type="HAMAP-Rule" id="MF_01398"/>
    </source>
</evidence>
<dbReference type="Pfam" id="PF00430">
    <property type="entry name" value="ATP-synt_B"/>
    <property type="match status" value="1"/>
</dbReference>
<evidence type="ECO:0000256" key="7">
    <source>
        <dbReference type="ARBA" id="ARBA00023065"/>
    </source>
</evidence>
<dbReference type="InterPro" id="IPR002146">
    <property type="entry name" value="ATP_synth_b/b'su_bac/chlpt"/>
</dbReference>
<feature type="region of interest" description="Disordered" evidence="16">
    <location>
        <begin position="27"/>
        <end position="57"/>
    </location>
</feature>
<name>A0A379MVR6_9PROT</name>
<dbReference type="GO" id="GO:0005886">
    <property type="term" value="C:plasma membrane"/>
    <property type="evidence" value="ECO:0007669"/>
    <property type="project" value="UniProtKB-SubCell"/>
</dbReference>
<dbReference type="HAMAP" id="MF_01398">
    <property type="entry name" value="ATP_synth_b_bprime"/>
    <property type="match status" value="1"/>
</dbReference>
<dbReference type="CDD" id="cd06503">
    <property type="entry name" value="ATP-synt_Fo_b"/>
    <property type="match status" value="1"/>
</dbReference>
<dbReference type="RefSeq" id="WP_019459607.1">
    <property type="nucleotide sequence ID" value="NZ_AP031462.1"/>
</dbReference>
<comment type="function">
    <text evidence="11">Component of the F(0) channel, it forms part of the peripheral stalk, linking F(1) to F(0). The b'-subunit is a diverged and duplicated form of b found in plants and photosynthetic bacteria.</text>
</comment>
<evidence type="ECO:0000256" key="4">
    <source>
        <dbReference type="ARBA" id="ARBA00022692"/>
    </source>
</evidence>
<feature type="chain" id="PRO_5016723847" description="ATP synthase subunit b" evidence="17">
    <location>
        <begin position="23"/>
        <end position="249"/>
    </location>
</feature>
<evidence type="ECO:0000256" key="11">
    <source>
        <dbReference type="ARBA" id="ARBA00025614"/>
    </source>
</evidence>
<dbReference type="PANTHER" id="PTHR33445:SF1">
    <property type="entry name" value="ATP SYNTHASE SUBUNIT B"/>
    <property type="match status" value="1"/>
</dbReference>
<dbReference type="EMBL" id="UGVN01000001">
    <property type="protein sequence ID" value="SUE38100.1"/>
    <property type="molecule type" value="Genomic_DNA"/>
</dbReference>
<keyword evidence="13" id="KW-1003">Cell membrane</keyword>
<dbReference type="GO" id="GO:0045259">
    <property type="term" value="C:proton-transporting ATP synthase complex"/>
    <property type="evidence" value="ECO:0007669"/>
    <property type="project" value="UniProtKB-KW"/>
</dbReference>
<evidence type="ECO:0000256" key="16">
    <source>
        <dbReference type="SAM" id="MobiDB-lite"/>
    </source>
</evidence>
<feature type="transmembrane region" description="Helical" evidence="13">
    <location>
        <begin position="98"/>
        <end position="117"/>
    </location>
</feature>
<comment type="subcellular location">
    <subcellularLocation>
        <location evidence="13">Cell membrane</location>
        <topology evidence="13">Single-pass membrane protein</topology>
    </subcellularLocation>
    <subcellularLocation>
        <location evidence="12">Endomembrane system</location>
        <topology evidence="12">Single-pass membrane protein</topology>
    </subcellularLocation>
</comment>
<evidence type="ECO:0000256" key="9">
    <source>
        <dbReference type="ARBA" id="ARBA00023310"/>
    </source>
</evidence>
<comment type="subunit">
    <text evidence="13">F-type ATPases have 2 components, F(1) - the catalytic core - and F(0) - the membrane proton channel. F(1) has five subunits: alpha(3), beta(3), gamma(1), delta(1), epsilon(1). F(0) has three main subunits: a(1), b(2) and c(10-14). The alpha and beta chains form an alternating ring which encloses part of the gamma chain. F(1) is attached to F(0) by a central stalk formed by the gamma and epsilon chains, while a peripheral stalk is formed by the delta and b chains.</text>
</comment>
<proteinExistence type="inferred from homology"/>
<accession>A0A379MVR6</accession>